<sequence>MYPSRQLETRSPHLASHRPHVYRNLFMGTWICDQHGTRANPGPDSARTVYRTHLDAVRAAVGVVPEQRLAA</sequence>
<evidence type="ECO:0000313" key="2">
    <source>
        <dbReference type="Proteomes" id="UP001210380"/>
    </source>
</evidence>
<dbReference type="EMBL" id="JAQGLA010000086">
    <property type="protein sequence ID" value="MDA3630074.1"/>
    <property type="molecule type" value="Genomic_DNA"/>
</dbReference>
<proteinExistence type="predicted"/>
<name>A0ABT4V7Z4_9PSEU</name>
<keyword evidence="2" id="KW-1185">Reference proteome</keyword>
<reference evidence="1 2" key="1">
    <citation type="submission" date="2022-11" db="EMBL/GenBank/DDBJ databases">
        <title>Draft genome sequence of Saccharopolyspora sp. WRP15-2 isolated from rhizosphere soils of wild rice in Thailand.</title>
        <authorList>
            <person name="Duangmal K."/>
            <person name="Kammanee S."/>
            <person name="Muangham S."/>
        </authorList>
    </citation>
    <scope>NUCLEOTIDE SEQUENCE [LARGE SCALE GENOMIC DNA]</scope>
    <source>
        <strain evidence="1 2">WRP15-2</strain>
    </source>
</reference>
<comment type="caution">
    <text evidence="1">The sequence shown here is derived from an EMBL/GenBank/DDBJ whole genome shotgun (WGS) entry which is preliminary data.</text>
</comment>
<gene>
    <name evidence="1" type="ORF">OU415_31925</name>
</gene>
<protein>
    <submittedName>
        <fullName evidence="1">Uncharacterized protein</fullName>
    </submittedName>
</protein>
<dbReference type="Proteomes" id="UP001210380">
    <property type="component" value="Unassembled WGS sequence"/>
</dbReference>
<organism evidence="1 2">
    <name type="scientific">Saccharopolyspora oryzae</name>
    <dbReference type="NCBI Taxonomy" id="2997343"/>
    <lineage>
        <taxon>Bacteria</taxon>
        <taxon>Bacillati</taxon>
        <taxon>Actinomycetota</taxon>
        <taxon>Actinomycetes</taxon>
        <taxon>Pseudonocardiales</taxon>
        <taxon>Pseudonocardiaceae</taxon>
        <taxon>Saccharopolyspora</taxon>
    </lineage>
</organism>
<evidence type="ECO:0000313" key="1">
    <source>
        <dbReference type="EMBL" id="MDA3630074.1"/>
    </source>
</evidence>
<accession>A0ABT4V7Z4</accession>
<dbReference type="RefSeq" id="WP_270953209.1">
    <property type="nucleotide sequence ID" value="NZ_JAQGLA010000086.1"/>
</dbReference>